<proteinExistence type="predicted"/>
<reference evidence="2 3" key="1">
    <citation type="submission" date="2018-11" db="EMBL/GenBank/DDBJ databases">
        <authorList>
            <person name="Peiro R."/>
            <person name="Begona"/>
            <person name="Cbmso G."/>
            <person name="Lopez M."/>
            <person name="Gonzalez S."/>
            <person name="Sacristan E."/>
            <person name="Castillo E."/>
        </authorList>
    </citation>
    <scope>NUCLEOTIDE SEQUENCE [LARGE SCALE GENOMIC DNA]</scope>
    <source>
        <strain evidence="2">Brev_genome</strain>
    </source>
</reference>
<feature type="compositionally biased region" description="Basic and acidic residues" evidence="1">
    <location>
        <begin position="63"/>
        <end position="74"/>
    </location>
</feature>
<evidence type="ECO:0000313" key="3">
    <source>
        <dbReference type="Proteomes" id="UP000289220"/>
    </source>
</evidence>
<dbReference type="AlphaFoldDB" id="A0A7Z9C5C4"/>
<name>A0A7Z9C5C4_9CAUL</name>
<dbReference type="EMBL" id="UXHF01000021">
    <property type="protein sequence ID" value="VDC49711.1"/>
    <property type="molecule type" value="Genomic_DNA"/>
</dbReference>
<accession>A0A7Z9C5C4</accession>
<evidence type="ECO:0000256" key="1">
    <source>
        <dbReference type="SAM" id="MobiDB-lite"/>
    </source>
</evidence>
<evidence type="ECO:0000313" key="2">
    <source>
        <dbReference type="EMBL" id="VDC49711.1"/>
    </source>
</evidence>
<protein>
    <submittedName>
        <fullName evidence="2">Uncharacterized protein</fullName>
    </submittedName>
</protein>
<keyword evidence="3" id="KW-1185">Reference proteome</keyword>
<organism evidence="2 3">
    <name type="scientific">Brevundimonas mediterranea</name>
    <dbReference type="NCBI Taxonomy" id="74329"/>
    <lineage>
        <taxon>Bacteria</taxon>
        <taxon>Pseudomonadati</taxon>
        <taxon>Pseudomonadota</taxon>
        <taxon>Alphaproteobacteria</taxon>
        <taxon>Caulobacterales</taxon>
        <taxon>Caulobacteraceae</taxon>
        <taxon>Brevundimonas</taxon>
    </lineage>
</organism>
<comment type="caution">
    <text evidence="2">The sequence shown here is derived from an EMBL/GenBank/DDBJ whole genome shotgun (WGS) entry which is preliminary data.</text>
</comment>
<feature type="compositionally biased region" description="Basic and acidic residues" evidence="1">
    <location>
        <begin position="81"/>
        <end position="90"/>
    </location>
</feature>
<gene>
    <name evidence="2" type="ORF">BREV_BREV_01357</name>
</gene>
<dbReference type="Proteomes" id="UP000289220">
    <property type="component" value="Unassembled WGS sequence"/>
</dbReference>
<sequence>MIAAWKALTGAGRAIVAALSLIALLCALMAVLTMCGGKDAARKGKAGQTLTEGRTGAAQDASGVRDRADARDDTISNAVKEGTDDVRQAPDRSSANLAARRGVCRVNPSAGPDCRMLLADPGRMD</sequence>
<feature type="region of interest" description="Disordered" evidence="1">
    <location>
        <begin position="41"/>
        <end position="94"/>
    </location>
</feature>